<feature type="compositionally biased region" description="Basic and acidic residues" evidence="1">
    <location>
        <begin position="24"/>
        <end position="37"/>
    </location>
</feature>
<name>F4R9H2_MELLP</name>
<feature type="region of interest" description="Disordered" evidence="1">
    <location>
        <begin position="648"/>
        <end position="672"/>
    </location>
</feature>
<feature type="compositionally biased region" description="Low complexity" evidence="1">
    <location>
        <begin position="1054"/>
        <end position="1071"/>
    </location>
</feature>
<feature type="compositionally biased region" description="Acidic residues" evidence="1">
    <location>
        <begin position="1625"/>
        <end position="1634"/>
    </location>
</feature>
<feature type="compositionally biased region" description="Low complexity" evidence="1">
    <location>
        <begin position="157"/>
        <end position="173"/>
    </location>
</feature>
<feature type="compositionally biased region" description="Low complexity" evidence="1">
    <location>
        <begin position="751"/>
        <end position="773"/>
    </location>
</feature>
<dbReference type="RefSeq" id="XP_007405754.1">
    <property type="nucleotide sequence ID" value="XM_007405692.1"/>
</dbReference>
<feature type="compositionally biased region" description="Low complexity" evidence="1">
    <location>
        <begin position="1003"/>
        <end position="1017"/>
    </location>
</feature>
<dbReference type="EMBL" id="GL883093">
    <property type="protein sequence ID" value="EGG11152.1"/>
    <property type="molecule type" value="Genomic_DNA"/>
</dbReference>
<feature type="region of interest" description="Disordered" evidence="1">
    <location>
        <begin position="1308"/>
        <end position="1340"/>
    </location>
</feature>
<feature type="compositionally biased region" description="Low complexity" evidence="1">
    <location>
        <begin position="272"/>
        <end position="287"/>
    </location>
</feature>
<feature type="region of interest" description="Disordered" evidence="1">
    <location>
        <begin position="1235"/>
        <end position="1276"/>
    </location>
</feature>
<dbReference type="eggNOG" id="ENOG502SD3M">
    <property type="taxonomic scope" value="Eukaryota"/>
</dbReference>
<feature type="compositionally biased region" description="Acidic residues" evidence="1">
    <location>
        <begin position="12"/>
        <end position="22"/>
    </location>
</feature>
<dbReference type="GeneID" id="18929458"/>
<feature type="compositionally biased region" description="Polar residues" evidence="1">
    <location>
        <begin position="513"/>
        <end position="547"/>
    </location>
</feature>
<feature type="compositionally biased region" description="Low complexity" evidence="1">
    <location>
        <begin position="1235"/>
        <end position="1250"/>
    </location>
</feature>
<feature type="compositionally biased region" description="Gly residues" evidence="1">
    <location>
        <begin position="1476"/>
        <end position="1485"/>
    </location>
</feature>
<feature type="compositionally biased region" description="Polar residues" evidence="1">
    <location>
        <begin position="261"/>
        <end position="270"/>
    </location>
</feature>
<dbReference type="Proteomes" id="UP000001072">
    <property type="component" value="Unassembled WGS sequence"/>
</dbReference>
<evidence type="ECO:0000313" key="2">
    <source>
        <dbReference type="EMBL" id="EGG11152.1"/>
    </source>
</evidence>
<feature type="compositionally biased region" description="Polar residues" evidence="1">
    <location>
        <begin position="1638"/>
        <end position="1649"/>
    </location>
</feature>
<feature type="compositionally biased region" description="Polar residues" evidence="1">
    <location>
        <begin position="112"/>
        <end position="124"/>
    </location>
</feature>
<proteinExistence type="predicted"/>
<feature type="compositionally biased region" description="Low complexity" evidence="1">
    <location>
        <begin position="433"/>
        <end position="447"/>
    </location>
</feature>
<gene>
    <name evidence="2" type="ORF">MELLADRAFT_59971</name>
</gene>
<dbReference type="KEGG" id="mlr:MELLADRAFT_59971"/>
<feature type="region of interest" description="Disordered" evidence="1">
    <location>
        <begin position="1361"/>
        <end position="1380"/>
    </location>
</feature>
<feature type="compositionally biased region" description="Basic residues" evidence="1">
    <location>
        <begin position="907"/>
        <end position="930"/>
    </location>
</feature>
<feature type="compositionally biased region" description="Acidic residues" evidence="1">
    <location>
        <begin position="322"/>
        <end position="337"/>
    </location>
</feature>
<dbReference type="InParanoid" id="F4R9H2"/>
<feature type="compositionally biased region" description="Polar residues" evidence="1">
    <location>
        <begin position="852"/>
        <end position="866"/>
    </location>
</feature>
<feature type="region of interest" description="Disordered" evidence="1">
    <location>
        <begin position="1602"/>
        <end position="1649"/>
    </location>
</feature>
<feature type="compositionally biased region" description="Basic and acidic residues" evidence="1">
    <location>
        <begin position="1330"/>
        <end position="1340"/>
    </location>
</feature>
<feature type="compositionally biased region" description="Polar residues" evidence="1">
    <location>
        <begin position="970"/>
        <end position="984"/>
    </location>
</feature>
<evidence type="ECO:0000313" key="3">
    <source>
        <dbReference type="Proteomes" id="UP000001072"/>
    </source>
</evidence>
<feature type="compositionally biased region" description="Low complexity" evidence="1">
    <location>
        <begin position="947"/>
        <end position="964"/>
    </location>
</feature>
<feature type="compositionally biased region" description="Low complexity" evidence="1">
    <location>
        <begin position="1120"/>
        <end position="1131"/>
    </location>
</feature>
<feature type="compositionally biased region" description="Basic and acidic residues" evidence="1">
    <location>
        <begin position="836"/>
        <end position="851"/>
    </location>
</feature>
<feature type="region of interest" description="Disordered" evidence="1">
    <location>
        <begin position="1464"/>
        <end position="1523"/>
    </location>
</feature>
<feature type="region of interest" description="Disordered" evidence="1">
    <location>
        <begin position="1"/>
        <end position="204"/>
    </location>
</feature>
<feature type="region of interest" description="Disordered" evidence="1">
    <location>
        <begin position="811"/>
        <end position="1087"/>
    </location>
</feature>
<evidence type="ECO:0000256" key="1">
    <source>
        <dbReference type="SAM" id="MobiDB-lite"/>
    </source>
</evidence>
<feature type="compositionally biased region" description="Basic and acidic residues" evidence="1">
    <location>
        <begin position="1308"/>
        <end position="1321"/>
    </location>
</feature>
<sequence>MVNPLDLTKYTEDDEDDEEAFLESEQKKNKKRSDWAKGKSRAQPSENWDNDFLFGSVSTESLPLPSKNASRPNPPTRKPGSAQSTSASTHLHSSSLQHSLNQPLPQLPKHAPSNSRPLLRTGNSHKTEDDSALNLIPQDSNCSTPRKKDPHSPRSHLSVPPSLSSFASSNSSFDPTASPSLRSSIKNTPKPQPHHPPASLPTASRGLSLTHTALDLQNSSLDSGSKASPKTMGRKGTVSDRTSRPSRPPLSLRTRQASHKAVSSQDSVPSVSEISSVDIRSPSSSLSTTDDGHGNWSRSSGDYSAGFGGSGKGNRSFNTETEFTEPETELDWGDDTDFENRSSCSPANLRQPADRALHRSQPATQTAKLNGNNPSRTTRSGSTAHSNHLDEPLRAISDSSSYRSNLVSSPLESSSLSASQKSNERNQVRRSAHSSFDSQTTFTTTHSSKSRNLNNPTCLNSAASSSSSIGYYKSNHSDISLKSSASRVSRDSVEVLTNNLSQNHEAHLRRQQARTPSLSSASSNFPLPYGNHSSDSYEAATSGTETDGLSDYAQAHRRKSPMASTSSSNRVTPNATQRSRKQALYSRPPNANPSTSVSSLAGSMSSTTLNMNSLLSPDRFADDGDADADISFAPSTEDDSRLKNLRKKLRRKRPSALALSPTPINNSSTVLDRKPSVSESIYSDNQLSGDLAFAADSDEEGRGQLRRTSHTVAIGSTSPYQVIDTAEVLSINLRSPTPVAPGPGFNHRARSSVSHSGPGPSPLLTGPSSKPTTAPEPGTVAKKFKSRRPLSFTALLSRNSIASISSAQSSNNIAGDRHMDSIPHSASPGRGLFARKSSETVRDQVSKKETSRTQSHSSGRDSQSILSERPTRGHFRQAASIGSNPVNYKASKQSNTSLEPSESFISRVRRLSSRQSHHKTPPATPNRKRFSIMSGATRTTPSQHLQSPPTTASQAHSAASTPSSKRNHRSPTVSGITASNSKGSELTVRADSDAGRKARPSSKDSSSSRPSGLLRGSSLRRKFSTSTNNKASVDEPNLTVSPPAAPQSITDHNLSGSASSLSSSTGPRLRSMGSSKPPKSNPALRKRVAASVSATLENYKLANPSTPSQSMDDFQLVSPKSPDFDFSPDPSLRSQSSRFMKSGDSTYAPYSEPIPDQSILPTSTISPIIPSTMGGINAALGRSNSMGELRIPSRITSQQGRLHTELNQMKEFARGIDDLKLMRRNYRRLIESTTRARLTSATSESSMAASDENEHPSTESPKMSSEDTESVQPSPRALARISSNIARIELNYREWWTCCNVLIDLGEGEKDPKERFPHDRIPTSSSERLGSPKEGEQDSEEHEHFEILKNMFGPGGPIENESVKTPPKQQNVLRGERSFERTPVVKSQRILKNVSSSGPILMMSPETPIARTLPDSDGFVIEDEEDDNDGSVKGKEHLTNRKLWVDSPSEASSEGHQESLRIEKNLRGKHHILRRSGGGGGGGGNSSIRVCSEGCGSVNSSGGGSRTSKSLIKSSPIPMVNQQQSRKISLIMRNGSGKINGAGSARNALQGVKDFLRTLKAKIQEDKMIRKNTISSTSSISAISSNSSIFIEIEPNTHEILDSTSKEVSPTPSISSSSSSSSSSSEEECWDDQLLDPTPSTSNMGIGTSTGKKRLALSSERMPQLLSYLAIVRDQCEACLDELKSQTV</sequence>
<feature type="region of interest" description="Disordered" evidence="1">
    <location>
        <begin position="216"/>
        <end position="467"/>
    </location>
</feature>
<feature type="region of interest" description="Disordered" evidence="1">
    <location>
        <begin position="1120"/>
        <end position="1139"/>
    </location>
</feature>
<reference evidence="3" key="1">
    <citation type="journal article" date="2011" name="Proc. Natl. Acad. Sci. U.S.A.">
        <title>Obligate biotrophy features unraveled by the genomic analysis of rust fungi.</title>
        <authorList>
            <person name="Duplessis S."/>
            <person name="Cuomo C.A."/>
            <person name="Lin Y.-C."/>
            <person name="Aerts A."/>
            <person name="Tisserant E."/>
            <person name="Veneault-Fourrey C."/>
            <person name="Joly D.L."/>
            <person name="Hacquard S."/>
            <person name="Amselem J."/>
            <person name="Cantarel B.L."/>
            <person name="Chiu R."/>
            <person name="Coutinho P.M."/>
            <person name="Feau N."/>
            <person name="Field M."/>
            <person name="Frey P."/>
            <person name="Gelhaye E."/>
            <person name="Goldberg J."/>
            <person name="Grabherr M.G."/>
            <person name="Kodira C.D."/>
            <person name="Kohler A."/>
            <person name="Kuees U."/>
            <person name="Lindquist E.A."/>
            <person name="Lucas S.M."/>
            <person name="Mago R."/>
            <person name="Mauceli E."/>
            <person name="Morin E."/>
            <person name="Murat C."/>
            <person name="Pangilinan J.L."/>
            <person name="Park R."/>
            <person name="Pearson M."/>
            <person name="Quesneville H."/>
            <person name="Rouhier N."/>
            <person name="Sakthikumar S."/>
            <person name="Salamov A.A."/>
            <person name="Schmutz J."/>
            <person name="Selles B."/>
            <person name="Shapiro H."/>
            <person name="Tanguay P."/>
            <person name="Tuskan G.A."/>
            <person name="Henrissat B."/>
            <person name="Van de Peer Y."/>
            <person name="Rouze P."/>
            <person name="Ellis J.G."/>
            <person name="Dodds P.N."/>
            <person name="Schein J.E."/>
            <person name="Zhong S."/>
            <person name="Hamelin R.C."/>
            <person name="Grigoriev I.V."/>
            <person name="Szabo L.J."/>
            <person name="Martin F."/>
        </authorList>
    </citation>
    <scope>NUCLEOTIDE SEQUENCE [LARGE SCALE GENOMIC DNA]</scope>
    <source>
        <strain evidence="3">98AG31 / pathotype 3-4-7</strain>
    </source>
</reference>
<feature type="compositionally biased region" description="Low complexity" evidence="1">
    <location>
        <begin position="404"/>
        <end position="421"/>
    </location>
</feature>
<feature type="region of interest" description="Disordered" evidence="1">
    <location>
        <begin position="739"/>
        <end position="785"/>
    </location>
</feature>
<feature type="compositionally biased region" description="Polar residues" evidence="1">
    <location>
        <begin position="592"/>
        <end position="602"/>
    </location>
</feature>
<feature type="compositionally biased region" description="Polar residues" evidence="1">
    <location>
        <begin position="174"/>
        <end position="189"/>
    </location>
</feature>
<feature type="compositionally biased region" description="Pro residues" evidence="1">
    <location>
        <begin position="190"/>
        <end position="199"/>
    </location>
</feature>
<feature type="compositionally biased region" description="Polar residues" evidence="1">
    <location>
        <begin position="880"/>
        <end position="904"/>
    </location>
</feature>
<keyword evidence="3" id="KW-1185">Reference proteome</keyword>
<feature type="compositionally biased region" description="Polar residues" evidence="1">
    <location>
        <begin position="562"/>
        <end position="577"/>
    </location>
</feature>
<feature type="compositionally biased region" description="Low complexity" evidence="1">
    <location>
        <begin position="1490"/>
        <end position="1500"/>
    </location>
</feature>
<organism evidence="3">
    <name type="scientific">Melampsora larici-populina (strain 98AG31 / pathotype 3-4-7)</name>
    <name type="common">Poplar leaf rust fungus</name>
    <dbReference type="NCBI Taxonomy" id="747676"/>
    <lineage>
        <taxon>Eukaryota</taxon>
        <taxon>Fungi</taxon>
        <taxon>Dikarya</taxon>
        <taxon>Basidiomycota</taxon>
        <taxon>Pucciniomycotina</taxon>
        <taxon>Pucciniomycetes</taxon>
        <taxon>Pucciniales</taxon>
        <taxon>Melampsoraceae</taxon>
        <taxon>Melampsora</taxon>
    </lineage>
</organism>
<feature type="compositionally biased region" description="Low complexity" evidence="1">
    <location>
        <begin position="81"/>
        <end position="100"/>
    </location>
</feature>
<feature type="compositionally biased region" description="Polar residues" evidence="1">
    <location>
        <begin position="934"/>
        <end position="946"/>
    </location>
</feature>
<feature type="region of interest" description="Disordered" evidence="1">
    <location>
        <begin position="499"/>
        <end position="603"/>
    </location>
</feature>
<feature type="compositionally biased region" description="Polar residues" evidence="1">
    <location>
        <begin position="361"/>
        <end position="386"/>
    </location>
</feature>
<feature type="compositionally biased region" description="Polar residues" evidence="1">
    <location>
        <begin position="56"/>
        <end position="71"/>
    </location>
</feature>
<dbReference type="VEuPathDB" id="FungiDB:MELLADRAFT_59971"/>
<accession>F4R9H2</accession>
<dbReference type="OrthoDB" id="2554322at2759"/>
<feature type="compositionally biased region" description="Polar residues" evidence="1">
    <location>
        <begin position="450"/>
        <end position="460"/>
    </location>
</feature>
<dbReference type="HOGENOM" id="CLU_239940_0_0_1"/>
<feature type="compositionally biased region" description="Low complexity" evidence="1">
    <location>
        <begin position="1613"/>
        <end position="1624"/>
    </location>
</feature>
<feature type="compositionally biased region" description="Polar residues" evidence="1">
    <location>
        <begin position="216"/>
        <end position="228"/>
    </location>
</feature>
<protein>
    <submittedName>
        <fullName evidence="2">Uncharacterized protein</fullName>
    </submittedName>
</protein>